<gene>
    <name evidence="1" type="ORF">A4X03_0g4663</name>
</gene>
<proteinExistence type="predicted"/>
<dbReference type="Proteomes" id="UP000077671">
    <property type="component" value="Unassembled WGS sequence"/>
</dbReference>
<evidence type="ECO:0000313" key="2">
    <source>
        <dbReference type="Proteomes" id="UP000077671"/>
    </source>
</evidence>
<feature type="non-terminal residue" evidence="1">
    <location>
        <position position="1"/>
    </location>
</feature>
<dbReference type="AlphaFoldDB" id="A0A8T8TAK2"/>
<reference evidence="1" key="1">
    <citation type="submission" date="2016-04" db="EMBL/GenBank/DDBJ databases">
        <authorList>
            <person name="Nguyen H.D."/>
            <person name="Kesanakurti P."/>
            <person name="Cullis J."/>
            <person name="Levesque C.A."/>
            <person name="Hambleton S."/>
        </authorList>
    </citation>
    <scope>NUCLEOTIDE SEQUENCE</scope>
    <source>
        <strain evidence="1">DAOMC 238032</strain>
    </source>
</reference>
<accession>A0A8T8TAK2</accession>
<sequence length="70" mass="7636">HLYVTPAQYLQFLGQPQDGTYPDEDFKGSYSLVKRSATLGKGDSSVDVTYVGVENLYGQGVTNGYQLVLS</sequence>
<name>A0A8T8TAK2_9BASI</name>
<reference evidence="1" key="2">
    <citation type="journal article" date="2019" name="IMA Fungus">
        <title>Genome sequencing and comparison of five Tilletia species to identify candidate genes for the detection of regulated species infecting wheat.</title>
        <authorList>
            <person name="Nguyen H.D.T."/>
            <person name="Sultana T."/>
            <person name="Kesanakurti P."/>
            <person name="Hambleton S."/>
        </authorList>
    </citation>
    <scope>NUCLEOTIDE SEQUENCE</scope>
    <source>
        <strain evidence="1">DAOMC 238032</strain>
    </source>
</reference>
<comment type="caution">
    <text evidence="1">The sequence shown here is derived from an EMBL/GenBank/DDBJ whole genome shotgun (WGS) entry which is preliminary data.</text>
</comment>
<dbReference type="EMBL" id="LWDD02000654">
    <property type="protein sequence ID" value="KAE8257457.1"/>
    <property type="molecule type" value="Genomic_DNA"/>
</dbReference>
<organism evidence="1 2">
    <name type="scientific">Tilletia caries</name>
    <name type="common">wheat bunt fungus</name>
    <dbReference type="NCBI Taxonomy" id="13290"/>
    <lineage>
        <taxon>Eukaryota</taxon>
        <taxon>Fungi</taxon>
        <taxon>Dikarya</taxon>
        <taxon>Basidiomycota</taxon>
        <taxon>Ustilaginomycotina</taxon>
        <taxon>Exobasidiomycetes</taxon>
        <taxon>Tilletiales</taxon>
        <taxon>Tilletiaceae</taxon>
        <taxon>Tilletia</taxon>
    </lineage>
</organism>
<evidence type="ECO:0000313" key="1">
    <source>
        <dbReference type="EMBL" id="KAE8257457.1"/>
    </source>
</evidence>
<protein>
    <submittedName>
        <fullName evidence="1">Uncharacterized protein</fullName>
    </submittedName>
</protein>